<feature type="region of interest" description="Disordered" evidence="1">
    <location>
        <begin position="1"/>
        <end position="25"/>
    </location>
</feature>
<reference evidence="2" key="2">
    <citation type="submission" date="2022-01" db="EMBL/GenBank/DDBJ databases">
        <authorList>
            <person name="Yamashiro T."/>
            <person name="Shiraishi A."/>
            <person name="Satake H."/>
            <person name="Nakayama K."/>
        </authorList>
    </citation>
    <scope>NUCLEOTIDE SEQUENCE</scope>
</reference>
<reference evidence="2" key="1">
    <citation type="journal article" date="2022" name="Int. J. Mol. Sci.">
        <title>Draft Genome of Tanacetum Coccineum: Genomic Comparison of Closely Related Tanacetum-Family Plants.</title>
        <authorList>
            <person name="Yamashiro T."/>
            <person name="Shiraishi A."/>
            <person name="Nakayama K."/>
            <person name="Satake H."/>
        </authorList>
    </citation>
    <scope>NUCLEOTIDE SEQUENCE</scope>
</reference>
<name>A0ABQ4Z416_9ASTR</name>
<protein>
    <submittedName>
        <fullName evidence="2">Uncharacterized protein</fullName>
    </submittedName>
</protein>
<organism evidence="2 3">
    <name type="scientific">Tanacetum coccineum</name>
    <dbReference type="NCBI Taxonomy" id="301880"/>
    <lineage>
        <taxon>Eukaryota</taxon>
        <taxon>Viridiplantae</taxon>
        <taxon>Streptophyta</taxon>
        <taxon>Embryophyta</taxon>
        <taxon>Tracheophyta</taxon>
        <taxon>Spermatophyta</taxon>
        <taxon>Magnoliopsida</taxon>
        <taxon>eudicotyledons</taxon>
        <taxon>Gunneridae</taxon>
        <taxon>Pentapetalae</taxon>
        <taxon>asterids</taxon>
        <taxon>campanulids</taxon>
        <taxon>Asterales</taxon>
        <taxon>Asteraceae</taxon>
        <taxon>Asteroideae</taxon>
        <taxon>Anthemideae</taxon>
        <taxon>Anthemidinae</taxon>
        <taxon>Tanacetum</taxon>
    </lineage>
</organism>
<proteinExistence type="predicted"/>
<keyword evidence="3" id="KW-1185">Reference proteome</keyword>
<comment type="caution">
    <text evidence="2">The sequence shown here is derived from an EMBL/GenBank/DDBJ whole genome shotgun (WGS) entry which is preliminary data.</text>
</comment>
<evidence type="ECO:0000313" key="3">
    <source>
        <dbReference type="Proteomes" id="UP001151760"/>
    </source>
</evidence>
<accession>A0ABQ4Z416</accession>
<dbReference type="Proteomes" id="UP001151760">
    <property type="component" value="Unassembled WGS sequence"/>
</dbReference>
<evidence type="ECO:0000256" key="1">
    <source>
        <dbReference type="SAM" id="MobiDB-lite"/>
    </source>
</evidence>
<evidence type="ECO:0000313" key="2">
    <source>
        <dbReference type="EMBL" id="GJS83902.1"/>
    </source>
</evidence>
<dbReference type="EMBL" id="BQNB010010934">
    <property type="protein sequence ID" value="GJS83902.1"/>
    <property type="molecule type" value="Genomic_DNA"/>
</dbReference>
<gene>
    <name evidence="2" type="ORF">Tco_0750443</name>
</gene>
<sequence length="85" mass="9585">MLNVMAATDPLCDDKTSPPGPFDGDQGTIHVHNADCMSVFTGIGLNIQIIPIGVDKLFFKKVRLLLEEILWDKKYDMDLYRCKDV</sequence>